<protein>
    <recommendedName>
        <fullName evidence="3">Asp23/Gls24 family envelope stress response protein</fullName>
    </recommendedName>
</protein>
<dbReference type="RefSeq" id="WP_231819415.1">
    <property type="nucleotide sequence ID" value="NZ_CP082781.1"/>
</dbReference>
<evidence type="ECO:0000313" key="1">
    <source>
        <dbReference type="EMBL" id="UGS25586.1"/>
    </source>
</evidence>
<dbReference type="EMBL" id="CP082781">
    <property type="protein sequence ID" value="UGS25586.1"/>
    <property type="molecule type" value="Genomic_DNA"/>
</dbReference>
<proteinExistence type="predicted"/>
<evidence type="ECO:0008006" key="3">
    <source>
        <dbReference type="Google" id="ProtNLM"/>
    </source>
</evidence>
<keyword evidence="2" id="KW-1185">Reference proteome</keyword>
<name>A0ABY3RSA8_9MICO</name>
<evidence type="ECO:0000313" key="2">
    <source>
        <dbReference type="Proteomes" id="UP001199642"/>
    </source>
</evidence>
<accession>A0ABY3RSA8</accession>
<organism evidence="1 2">
    <name type="scientific">Microbacterium resistens</name>
    <dbReference type="NCBI Taxonomy" id="156977"/>
    <lineage>
        <taxon>Bacteria</taxon>
        <taxon>Bacillati</taxon>
        <taxon>Actinomycetota</taxon>
        <taxon>Actinomycetes</taxon>
        <taxon>Micrococcales</taxon>
        <taxon>Microbacteriaceae</taxon>
        <taxon>Microbacterium</taxon>
    </lineage>
</organism>
<gene>
    <name evidence="1" type="ORF">K8F61_12985</name>
</gene>
<sequence>MNDEERTALAGSVERALAGVPGVAEVLRPGGALSTAVDLGARAMGIREADAPRVRVTDADGATLVEVSIGVASSSAKRTTRDAHRAVREVAGPVRVVLTVAHVDARSVAASSRGSGDQG</sequence>
<dbReference type="Proteomes" id="UP001199642">
    <property type="component" value="Chromosome"/>
</dbReference>
<reference evidence="1 2" key="1">
    <citation type="submission" date="2023-01" db="EMBL/GenBank/DDBJ databases">
        <title>Characterization of estradiol degrading bacteria Microbacterium sp. MZT7 and reveal degrading genes through genome analysis.</title>
        <authorList>
            <person name="Hao P."/>
            <person name="Gao Y."/>
        </authorList>
    </citation>
    <scope>NUCLEOTIDE SEQUENCE [LARGE SCALE GENOMIC DNA]</scope>
    <source>
        <strain evidence="1 2">MZT7</strain>
    </source>
</reference>